<name>A0A1W1D795_9ZZZZ</name>
<dbReference type="EMBL" id="FPHQ01000105">
    <property type="protein sequence ID" value="SFV76332.1"/>
    <property type="molecule type" value="Genomic_DNA"/>
</dbReference>
<evidence type="ECO:0000256" key="1">
    <source>
        <dbReference type="SAM" id="Phobius"/>
    </source>
</evidence>
<feature type="transmembrane region" description="Helical" evidence="1">
    <location>
        <begin position="16"/>
        <end position="33"/>
    </location>
</feature>
<evidence type="ECO:0000313" key="2">
    <source>
        <dbReference type="EMBL" id="SFV76332.1"/>
    </source>
</evidence>
<keyword evidence="1" id="KW-0472">Membrane</keyword>
<sequence length="161" mass="18009">MIIVPFDATDLSIGNYLWLPLGAVVMSYLLYGYKVFPGVFIAYILATVILKGSWDAISIYSYMGRLISSLAPLAAIMTMNAFHVSNFFDGEKINFKNIVFLIFLSSLLSTLAKFFVYPINPETITNPVLFIQSYLLGDMIGGIVFVYIVVKLLPQLVKTRL</sequence>
<feature type="transmembrane region" description="Helical" evidence="1">
    <location>
        <begin position="66"/>
        <end position="86"/>
    </location>
</feature>
<dbReference type="AlphaFoldDB" id="A0A1W1D795"/>
<feature type="transmembrane region" description="Helical" evidence="1">
    <location>
        <begin position="40"/>
        <end position="60"/>
    </location>
</feature>
<proteinExistence type="predicted"/>
<reference evidence="2" key="1">
    <citation type="submission" date="2016-10" db="EMBL/GenBank/DDBJ databases">
        <authorList>
            <person name="de Groot N.N."/>
        </authorList>
    </citation>
    <scope>NUCLEOTIDE SEQUENCE</scope>
</reference>
<gene>
    <name evidence="2" type="ORF">MNB_SUP05-10-903</name>
</gene>
<accession>A0A1W1D795</accession>
<organism evidence="2">
    <name type="scientific">hydrothermal vent metagenome</name>
    <dbReference type="NCBI Taxonomy" id="652676"/>
    <lineage>
        <taxon>unclassified sequences</taxon>
        <taxon>metagenomes</taxon>
        <taxon>ecological metagenomes</taxon>
    </lineage>
</organism>
<protein>
    <submittedName>
        <fullName evidence="2">Uncharacterized protein</fullName>
    </submittedName>
</protein>
<keyword evidence="1" id="KW-1133">Transmembrane helix</keyword>
<keyword evidence="1" id="KW-0812">Transmembrane</keyword>
<feature type="transmembrane region" description="Helical" evidence="1">
    <location>
        <begin position="129"/>
        <end position="150"/>
    </location>
</feature>
<feature type="transmembrane region" description="Helical" evidence="1">
    <location>
        <begin position="98"/>
        <end position="117"/>
    </location>
</feature>